<reference evidence="5" key="1">
    <citation type="submission" date="2022-11" db="EMBL/GenBank/DDBJ databases">
        <authorList>
            <person name="Petersen C."/>
        </authorList>
    </citation>
    <scope>NUCLEOTIDE SEQUENCE</scope>
    <source>
        <strain evidence="5">IBT 19713</strain>
    </source>
</reference>
<feature type="region of interest" description="Disordered" evidence="2">
    <location>
        <begin position="140"/>
        <end position="221"/>
    </location>
</feature>
<sequence>MAFRGERFVLDLDEPDGGEEPAPSPFSLIGEIRERAPTAAPPAPAPQPTASSTGFPAHRKRKVSSFKQRRTGQSTEPPDSHSQADTSPPTVQDDKRAIEEENRRHLASMSDSQIQQEREELMASLDPGLLERFLRRARIDEDEQVEYAPKPEPAREQPATAKPQKSVSFDVPATDSAPPKSTAPVFAPKQTPQSTKPPARDDLPPKQPPADLFPAAQPPSLDPAMIEKFHFPQPKQPMPTLDPTSPEFLTDLQSHYFPEMTHDPQSLSWLRPPTGDEDDPDSTSPYHPASEAISISPSAIRFSLRGTILPPETSLSIPTTMGLHHHGDDPQAAGYTIPELAILSRSTFPAQRCVAWQLSEGLWFVIEKEGVVGGMLAEAEGATGLESIPRAAAQQGKNEKSDDSRVPAGSGIGRHASAAAWAVEGVWLWQKGGGGDRGLLKEGQLRSQ</sequence>
<comment type="caution">
    <text evidence="5">The sequence shown here is derived from an EMBL/GenBank/DDBJ whole genome shotgun (WGS) entry which is preliminary data.</text>
</comment>
<feature type="region of interest" description="Disordered" evidence="2">
    <location>
        <begin position="263"/>
        <end position="290"/>
    </location>
</feature>
<feature type="region of interest" description="Disordered" evidence="2">
    <location>
        <begin position="1"/>
        <end position="122"/>
    </location>
</feature>
<evidence type="ECO:0000256" key="2">
    <source>
        <dbReference type="SAM" id="MobiDB-lite"/>
    </source>
</evidence>
<keyword evidence="6" id="KW-1185">Reference proteome</keyword>
<dbReference type="GeneID" id="83205638"/>
<dbReference type="AlphaFoldDB" id="A0A9W9NH14"/>
<evidence type="ECO:0000256" key="1">
    <source>
        <dbReference type="ARBA" id="ARBA00009953"/>
    </source>
</evidence>
<feature type="compositionally biased region" description="Basic and acidic residues" evidence="2">
    <location>
        <begin position="92"/>
        <end position="104"/>
    </location>
</feature>
<dbReference type="PANTHER" id="PTHR21483:SF18">
    <property type="entry name" value="RNA POLYMERASE II-ASSOCIATED PROTEIN 1"/>
    <property type="match status" value="1"/>
</dbReference>
<dbReference type="Proteomes" id="UP001150941">
    <property type="component" value="Unassembled WGS sequence"/>
</dbReference>
<name>A0A9W9NH14_9EURO</name>
<dbReference type="PRINTS" id="PR01217">
    <property type="entry name" value="PRICHEXTENSN"/>
</dbReference>
<dbReference type="Pfam" id="PF08621">
    <property type="entry name" value="RPAP1_N"/>
    <property type="match status" value="1"/>
</dbReference>
<accession>A0A9W9NH14</accession>
<dbReference type="InterPro" id="IPR039913">
    <property type="entry name" value="RPAP1/Rba50"/>
</dbReference>
<dbReference type="InterPro" id="IPR013929">
    <property type="entry name" value="RPAP1_C"/>
</dbReference>
<organism evidence="5 6">
    <name type="scientific">Penicillium chermesinum</name>
    <dbReference type="NCBI Taxonomy" id="63820"/>
    <lineage>
        <taxon>Eukaryota</taxon>
        <taxon>Fungi</taxon>
        <taxon>Dikarya</taxon>
        <taxon>Ascomycota</taxon>
        <taxon>Pezizomycotina</taxon>
        <taxon>Eurotiomycetes</taxon>
        <taxon>Eurotiomycetidae</taxon>
        <taxon>Eurotiales</taxon>
        <taxon>Aspergillaceae</taxon>
        <taxon>Penicillium</taxon>
    </lineage>
</organism>
<reference evidence="5" key="2">
    <citation type="journal article" date="2023" name="IMA Fungus">
        <title>Comparative genomic study of the Penicillium genus elucidates a diverse pangenome and 15 lateral gene transfer events.</title>
        <authorList>
            <person name="Petersen C."/>
            <person name="Sorensen T."/>
            <person name="Nielsen M.R."/>
            <person name="Sondergaard T.E."/>
            <person name="Sorensen J.L."/>
            <person name="Fitzpatrick D.A."/>
            <person name="Frisvad J.C."/>
            <person name="Nielsen K.L."/>
        </authorList>
    </citation>
    <scope>NUCLEOTIDE SEQUENCE</scope>
    <source>
        <strain evidence="5">IBT 19713</strain>
    </source>
</reference>
<comment type="similarity">
    <text evidence="1">Belongs to the RPAP1 family.</text>
</comment>
<dbReference type="InterPro" id="IPR013930">
    <property type="entry name" value="RPAP1_N"/>
</dbReference>
<proteinExistence type="inferred from homology"/>
<feature type="region of interest" description="Disordered" evidence="2">
    <location>
        <begin position="392"/>
        <end position="411"/>
    </location>
</feature>
<feature type="domain" description="RPAP1 N-terminal" evidence="4">
    <location>
        <begin position="97"/>
        <end position="141"/>
    </location>
</feature>
<evidence type="ECO:0008006" key="7">
    <source>
        <dbReference type="Google" id="ProtNLM"/>
    </source>
</evidence>
<feature type="domain" description="RPAP1 C-terminal" evidence="3">
    <location>
        <begin position="300"/>
        <end position="358"/>
    </location>
</feature>
<evidence type="ECO:0000313" key="6">
    <source>
        <dbReference type="Proteomes" id="UP001150941"/>
    </source>
</evidence>
<dbReference type="PANTHER" id="PTHR21483">
    <property type="entry name" value="RNA POLYMERASE II-ASSOCIATED PROTEIN 1"/>
    <property type="match status" value="1"/>
</dbReference>
<feature type="compositionally biased region" description="Polar residues" evidence="2">
    <location>
        <begin position="71"/>
        <end position="90"/>
    </location>
</feature>
<evidence type="ECO:0000313" key="5">
    <source>
        <dbReference type="EMBL" id="KAJ5219835.1"/>
    </source>
</evidence>
<dbReference type="Pfam" id="PF08620">
    <property type="entry name" value="RPAP1_C"/>
    <property type="match status" value="1"/>
</dbReference>
<dbReference type="RefSeq" id="XP_058326665.1">
    <property type="nucleotide sequence ID" value="XM_058478335.1"/>
</dbReference>
<dbReference type="GO" id="GO:0006366">
    <property type="term" value="P:transcription by RNA polymerase II"/>
    <property type="evidence" value="ECO:0007669"/>
    <property type="project" value="InterPro"/>
</dbReference>
<protein>
    <recommendedName>
        <fullName evidence="7">Transcription factor Rba50</fullName>
    </recommendedName>
</protein>
<dbReference type="EMBL" id="JAPQKS010000007">
    <property type="protein sequence ID" value="KAJ5219835.1"/>
    <property type="molecule type" value="Genomic_DNA"/>
</dbReference>
<evidence type="ECO:0000259" key="3">
    <source>
        <dbReference type="Pfam" id="PF08620"/>
    </source>
</evidence>
<evidence type="ECO:0000259" key="4">
    <source>
        <dbReference type="Pfam" id="PF08621"/>
    </source>
</evidence>
<feature type="compositionally biased region" description="Basic and acidic residues" evidence="2">
    <location>
        <begin position="1"/>
        <end position="10"/>
    </location>
</feature>
<dbReference type="OrthoDB" id="348201at2759"/>
<feature type="compositionally biased region" description="Basic residues" evidence="2">
    <location>
        <begin position="57"/>
        <end position="70"/>
    </location>
</feature>
<gene>
    <name evidence="5" type="ORF">N7468_009039</name>
</gene>